<reference evidence="1" key="1">
    <citation type="journal article" date="2015" name="Proc. Natl. Acad. Sci. U.S.A.">
        <title>Networks of energetic and metabolic interactions define dynamics in microbial communities.</title>
        <authorList>
            <person name="Embree M."/>
            <person name="Liu J.K."/>
            <person name="Al-Bassam M.M."/>
            <person name="Zengler K."/>
        </authorList>
    </citation>
    <scope>NUCLEOTIDE SEQUENCE</scope>
</reference>
<name>A0A0W8F0B0_9ZZZZ</name>
<gene>
    <name evidence="1" type="ORF">ASZ90_016024</name>
</gene>
<protein>
    <submittedName>
        <fullName evidence="1">Uncharacterized protein</fullName>
    </submittedName>
</protein>
<comment type="caution">
    <text evidence="1">The sequence shown here is derived from an EMBL/GenBank/DDBJ whole genome shotgun (WGS) entry which is preliminary data.</text>
</comment>
<organism evidence="1">
    <name type="scientific">hydrocarbon metagenome</name>
    <dbReference type="NCBI Taxonomy" id="938273"/>
    <lineage>
        <taxon>unclassified sequences</taxon>
        <taxon>metagenomes</taxon>
        <taxon>ecological metagenomes</taxon>
    </lineage>
</organism>
<evidence type="ECO:0000313" key="1">
    <source>
        <dbReference type="EMBL" id="KUG14331.1"/>
    </source>
</evidence>
<dbReference type="EMBL" id="LNQE01001670">
    <property type="protein sequence ID" value="KUG14331.1"/>
    <property type="molecule type" value="Genomic_DNA"/>
</dbReference>
<dbReference type="AlphaFoldDB" id="A0A0W8F0B0"/>
<sequence length="47" mass="5492">MAILRSLIDQINVIHRDCYMLITKNLIYKTYAKFAKKEEKIGSDCAK</sequence>
<accession>A0A0W8F0B0</accession>
<proteinExistence type="predicted"/>